<keyword evidence="2" id="KW-1185">Reference proteome</keyword>
<dbReference type="EMBL" id="ASPP01010586">
    <property type="protein sequence ID" value="ETO22630.1"/>
    <property type="molecule type" value="Genomic_DNA"/>
</dbReference>
<feature type="non-terminal residue" evidence="1">
    <location>
        <position position="1"/>
    </location>
</feature>
<comment type="caution">
    <text evidence="1">The sequence shown here is derived from an EMBL/GenBank/DDBJ whole genome shotgun (WGS) entry which is preliminary data.</text>
</comment>
<accession>X6N8L3</accession>
<evidence type="ECO:0000313" key="1">
    <source>
        <dbReference type="EMBL" id="ETO22630.1"/>
    </source>
</evidence>
<organism evidence="1 2">
    <name type="scientific">Reticulomyxa filosa</name>
    <dbReference type="NCBI Taxonomy" id="46433"/>
    <lineage>
        <taxon>Eukaryota</taxon>
        <taxon>Sar</taxon>
        <taxon>Rhizaria</taxon>
        <taxon>Retaria</taxon>
        <taxon>Foraminifera</taxon>
        <taxon>Monothalamids</taxon>
        <taxon>Reticulomyxidae</taxon>
        <taxon>Reticulomyxa</taxon>
    </lineage>
</organism>
<proteinExistence type="predicted"/>
<dbReference type="AlphaFoldDB" id="X6N8L3"/>
<reference evidence="1 2" key="1">
    <citation type="journal article" date="2013" name="Curr. Biol.">
        <title>The Genome of the Foraminiferan Reticulomyxa filosa.</title>
        <authorList>
            <person name="Glockner G."/>
            <person name="Hulsmann N."/>
            <person name="Schleicher M."/>
            <person name="Noegel A.A."/>
            <person name="Eichinger L."/>
            <person name="Gallinger C."/>
            <person name="Pawlowski J."/>
            <person name="Sierra R."/>
            <person name="Euteneuer U."/>
            <person name="Pillet L."/>
            <person name="Moustafa A."/>
            <person name="Platzer M."/>
            <person name="Groth M."/>
            <person name="Szafranski K."/>
            <person name="Schliwa M."/>
        </authorList>
    </citation>
    <scope>NUCLEOTIDE SEQUENCE [LARGE SCALE GENOMIC DNA]</scope>
</reference>
<protein>
    <submittedName>
        <fullName evidence="1">Uncharacterized protein</fullName>
    </submittedName>
</protein>
<dbReference type="Proteomes" id="UP000023152">
    <property type="component" value="Unassembled WGS sequence"/>
</dbReference>
<gene>
    <name evidence="1" type="ORF">RFI_14561</name>
</gene>
<name>X6N8L3_RETFI</name>
<sequence length="95" mass="11126">FFSYKLKKIFNDQYSPKQKEKRISLKKEKNSKKSILATNKKVVTSQNVMFFLKNKARLNGERKVTDENTKMQVEVICVVKAISKKILKKLDVQCN</sequence>
<evidence type="ECO:0000313" key="2">
    <source>
        <dbReference type="Proteomes" id="UP000023152"/>
    </source>
</evidence>